<evidence type="ECO:0000313" key="3">
    <source>
        <dbReference type="EMBL" id="CAA9475898.1"/>
    </source>
</evidence>
<gene>
    <name evidence="3" type="ORF">AVDCRST_MAG96-710</name>
</gene>
<feature type="transmembrane region" description="Helical" evidence="1">
    <location>
        <begin position="367"/>
        <end position="385"/>
    </location>
</feature>
<feature type="transmembrane region" description="Helical" evidence="1">
    <location>
        <begin position="54"/>
        <end position="71"/>
    </location>
</feature>
<keyword evidence="1" id="KW-0472">Membrane</keyword>
<name>A0A6J4RKH3_9BACT</name>
<feature type="transmembrane region" description="Helical" evidence="1">
    <location>
        <begin position="298"/>
        <end position="317"/>
    </location>
</feature>
<feature type="transmembrane region" description="Helical" evidence="1">
    <location>
        <begin position="231"/>
        <end position="253"/>
    </location>
</feature>
<feature type="transmembrane region" description="Helical" evidence="1">
    <location>
        <begin position="265"/>
        <end position="286"/>
    </location>
</feature>
<evidence type="ECO:0000259" key="2">
    <source>
        <dbReference type="Pfam" id="PF16401"/>
    </source>
</evidence>
<keyword evidence="1" id="KW-1133">Transmembrane helix</keyword>
<dbReference type="AlphaFoldDB" id="A0A6J4RKH3"/>
<organism evidence="3">
    <name type="scientific">uncultured Segetibacter sp</name>
    <dbReference type="NCBI Taxonomy" id="481133"/>
    <lineage>
        <taxon>Bacteria</taxon>
        <taxon>Pseudomonadati</taxon>
        <taxon>Bacteroidota</taxon>
        <taxon>Chitinophagia</taxon>
        <taxon>Chitinophagales</taxon>
        <taxon>Chitinophagaceae</taxon>
        <taxon>Segetibacter</taxon>
        <taxon>environmental samples</taxon>
    </lineage>
</organism>
<accession>A0A6J4RKH3</accession>
<feature type="transmembrane region" description="Helical" evidence="1">
    <location>
        <begin position="83"/>
        <end position="104"/>
    </location>
</feature>
<feature type="transmembrane region" description="Helical" evidence="1">
    <location>
        <begin position="116"/>
        <end position="131"/>
    </location>
</feature>
<dbReference type="PANTHER" id="PTHR31061">
    <property type="entry name" value="LD22376P"/>
    <property type="match status" value="1"/>
</dbReference>
<reference evidence="3" key="1">
    <citation type="submission" date="2020-02" db="EMBL/GenBank/DDBJ databases">
        <authorList>
            <person name="Meier V. D."/>
        </authorList>
    </citation>
    <scope>NUCLEOTIDE SEQUENCE</scope>
    <source>
        <strain evidence="3">AVDCRST_MAG96</strain>
    </source>
</reference>
<feature type="domain" description="DUF5009" evidence="2">
    <location>
        <begin position="7"/>
        <end position="163"/>
    </location>
</feature>
<dbReference type="Pfam" id="PF16401">
    <property type="entry name" value="DUF5009"/>
    <property type="match status" value="1"/>
</dbReference>
<keyword evidence="1" id="KW-0812">Transmembrane</keyword>
<feature type="transmembrane region" description="Helical" evidence="1">
    <location>
        <begin position="200"/>
        <end position="219"/>
    </location>
</feature>
<feature type="transmembrane region" description="Helical" evidence="1">
    <location>
        <begin position="174"/>
        <end position="195"/>
    </location>
</feature>
<sequence length="394" mass="44014">MKQLPARSHSIDVFRALTMFLMIFVNDVDAVSNIPEWIKHADANTDGLGFADTIFPAFLFIVGLSLPFAIRNRINKGHSKTSIAAYIAIRAFALLVMGFFHVNLENYNDNALLPKSVWQILITISFFLIWLDYTEKMNKQKRYLLQSAGIVLLVISAFIFKGGTPQKPAALQPYWWGILGLIGWSYLICAGIFLLSKERLLVLVSALLFFLLVNTGVHAGLLTSLKSSSPVWIVGDGAMPAFTMAGVLISVIYTRLVKQGREKQFWLILFLCGIAFILFGFVTRPYDGISKIHATPSWLGICISVSILVFGIIIYMVDVKGKQTWFQIIRPAGTSTLTCYLLPYLLYSVYGLIHFHFPAFLAQGTGGIIKSFATAFIVIFIAGYLEKKRIRLSV</sequence>
<proteinExistence type="predicted"/>
<dbReference type="InterPro" id="IPR032176">
    <property type="entry name" value="DUF5009"/>
</dbReference>
<dbReference type="PANTHER" id="PTHR31061:SF24">
    <property type="entry name" value="LD22376P"/>
    <property type="match status" value="1"/>
</dbReference>
<evidence type="ECO:0000256" key="1">
    <source>
        <dbReference type="SAM" id="Phobius"/>
    </source>
</evidence>
<feature type="transmembrane region" description="Helical" evidence="1">
    <location>
        <begin position="143"/>
        <end position="162"/>
    </location>
</feature>
<dbReference type="EMBL" id="CADCVN010000269">
    <property type="protein sequence ID" value="CAA9475898.1"/>
    <property type="molecule type" value="Genomic_DNA"/>
</dbReference>
<protein>
    <submittedName>
        <fullName evidence="3">N-acetylglucosamine related transporter, NagX</fullName>
    </submittedName>
</protein>
<feature type="transmembrane region" description="Helical" evidence="1">
    <location>
        <begin position="337"/>
        <end position="355"/>
    </location>
</feature>